<dbReference type="Pfam" id="PF13967">
    <property type="entry name" value="RSN1_TM"/>
    <property type="match status" value="1"/>
</dbReference>
<name>A0A9P6EIY8_9AGAR</name>
<protein>
    <recommendedName>
        <fullName evidence="14">DUF221-domain-containing protein</fullName>
    </recommendedName>
</protein>
<evidence type="ECO:0000256" key="8">
    <source>
        <dbReference type="SAM" id="Phobius"/>
    </source>
</evidence>
<feature type="transmembrane region" description="Helical" evidence="8">
    <location>
        <begin position="473"/>
        <end position="496"/>
    </location>
</feature>
<feature type="domain" description="CSC1/OSCA1-like cytosolic" evidence="11">
    <location>
        <begin position="202"/>
        <end position="365"/>
    </location>
</feature>
<comment type="similarity">
    <text evidence="2">Belongs to the CSC1 (TC 1.A.17) family.</text>
</comment>
<dbReference type="InterPro" id="IPR003864">
    <property type="entry name" value="CSC1/OSCA1-like_7TM"/>
</dbReference>
<dbReference type="AlphaFoldDB" id="A0A9P6EIY8"/>
<reference evidence="12" key="1">
    <citation type="submission" date="2020-11" db="EMBL/GenBank/DDBJ databases">
        <authorList>
            <consortium name="DOE Joint Genome Institute"/>
            <person name="Ahrendt S."/>
            <person name="Riley R."/>
            <person name="Andreopoulos W."/>
            <person name="Labutti K."/>
            <person name="Pangilinan J."/>
            <person name="Ruiz-Duenas F.J."/>
            <person name="Barrasa J.M."/>
            <person name="Sanchez-Garcia M."/>
            <person name="Camarero S."/>
            <person name="Miyauchi S."/>
            <person name="Serrano A."/>
            <person name="Linde D."/>
            <person name="Babiker R."/>
            <person name="Drula E."/>
            <person name="Ayuso-Fernandez I."/>
            <person name="Pacheco R."/>
            <person name="Padilla G."/>
            <person name="Ferreira P."/>
            <person name="Barriuso J."/>
            <person name="Kellner H."/>
            <person name="Castanera R."/>
            <person name="Alfaro M."/>
            <person name="Ramirez L."/>
            <person name="Pisabarro A.G."/>
            <person name="Kuo A."/>
            <person name="Tritt A."/>
            <person name="Lipzen A."/>
            <person name="He G."/>
            <person name="Yan M."/>
            <person name="Ng V."/>
            <person name="Cullen D."/>
            <person name="Martin F."/>
            <person name="Rosso M.-N."/>
            <person name="Henrissat B."/>
            <person name="Hibbett D."/>
            <person name="Martinez A.T."/>
            <person name="Grigoriev I.V."/>
        </authorList>
    </citation>
    <scope>NUCLEOTIDE SEQUENCE</scope>
    <source>
        <strain evidence="12">CBS 506.95</strain>
    </source>
</reference>
<evidence type="ECO:0000313" key="12">
    <source>
        <dbReference type="EMBL" id="KAF9529707.1"/>
    </source>
</evidence>
<evidence type="ECO:0000256" key="5">
    <source>
        <dbReference type="ARBA" id="ARBA00022989"/>
    </source>
</evidence>
<dbReference type="Pfam" id="PF02714">
    <property type="entry name" value="RSN1_7TM"/>
    <property type="match status" value="1"/>
</dbReference>
<feature type="transmembrane region" description="Helical" evidence="8">
    <location>
        <begin position="424"/>
        <end position="446"/>
    </location>
</feature>
<feature type="transmembrane region" description="Helical" evidence="8">
    <location>
        <begin position="378"/>
        <end position="404"/>
    </location>
</feature>
<dbReference type="InterPro" id="IPR045122">
    <property type="entry name" value="Csc1-like"/>
</dbReference>
<keyword evidence="4 8" id="KW-0812">Transmembrane</keyword>
<dbReference type="EMBL" id="MU157844">
    <property type="protein sequence ID" value="KAF9529707.1"/>
    <property type="molecule type" value="Genomic_DNA"/>
</dbReference>
<comment type="subcellular location">
    <subcellularLocation>
        <location evidence="1">Membrane</location>
        <topology evidence="1">Multi-pass membrane protein</topology>
    </subcellularLocation>
</comment>
<feature type="transmembrane region" description="Helical" evidence="8">
    <location>
        <begin position="158"/>
        <end position="180"/>
    </location>
</feature>
<comment type="caution">
    <text evidence="12">The sequence shown here is derived from an EMBL/GenBank/DDBJ whole genome shotgun (WGS) entry which is preliminary data.</text>
</comment>
<feature type="domain" description="CSC1/OSCA1-like N-terminal transmembrane" evidence="10">
    <location>
        <begin position="29"/>
        <end position="178"/>
    </location>
</feature>
<evidence type="ECO:0008006" key="14">
    <source>
        <dbReference type="Google" id="ProtNLM"/>
    </source>
</evidence>
<evidence type="ECO:0000313" key="13">
    <source>
        <dbReference type="Proteomes" id="UP000807306"/>
    </source>
</evidence>
<feature type="transmembrane region" description="Helical" evidence="8">
    <location>
        <begin position="29"/>
        <end position="50"/>
    </location>
</feature>
<gene>
    <name evidence="12" type="ORF">CPB83DRAFT_248554</name>
</gene>
<feature type="transmembrane region" description="Helical" evidence="8">
    <location>
        <begin position="578"/>
        <end position="601"/>
    </location>
</feature>
<dbReference type="Proteomes" id="UP000807306">
    <property type="component" value="Unassembled WGS sequence"/>
</dbReference>
<keyword evidence="5 8" id="KW-1133">Transmembrane helix</keyword>
<feature type="transmembrane region" description="Helical" evidence="8">
    <location>
        <begin position="642"/>
        <end position="663"/>
    </location>
</feature>
<feature type="transmembrane region" description="Helical" evidence="8">
    <location>
        <begin position="113"/>
        <end position="135"/>
    </location>
</feature>
<evidence type="ECO:0000256" key="6">
    <source>
        <dbReference type="ARBA" id="ARBA00023136"/>
    </source>
</evidence>
<feature type="region of interest" description="Disordered" evidence="7">
    <location>
        <begin position="756"/>
        <end position="775"/>
    </location>
</feature>
<dbReference type="OrthoDB" id="2150324at2759"/>
<proteinExistence type="inferred from homology"/>
<dbReference type="GO" id="GO:0005886">
    <property type="term" value="C:plasma membrane"/>
    <property type="evidence" value="ECO:0007669"/>
    <property type="project" value="TreeGrafter"/>
</dbReference>
<evidence type="ECO:0000256" key="7">
    <source>
        <dbReference type="SAM" id="MobiDB-lite"/>
    </source>
</evidence>
<dbReference type="PANTHER" id="PTHR13018:SF149">
    <property type="entry name" value="DOMAIN PROTEIN, PUTATIVE (AFU_ORTHOLOGUE AFUA_3G11660)-RELATED"/>
    <property type="match status" value="1"/>
</dbReference>
<dbReference type="PANTHER" id="PTHR13018">
    <property type="entry name" value="PROBABLE MEMBRANE PROTEIN DUF221-RELATED"/>
    <property type="match status" value="1"/>
</dbReference>
<dbReference type="InterPro" id="IPR027815">
    <property type="entry name" value="CSC1/OSCA1-like_cyt"/>
</dbReference>
<dbReference type="Pfam" id="PF14703">
    <property type="entry name" value="PHM7_cyt"/>
    <property type="match status" value="1"/>
</dbReference>
<dbReference type="InterPro" id="IPR032880">
    <property type="entry name" value="CSC1/OSCA1-like_N"/>
</dbReference>
<keyword evidence="3" id="KW-0813">Transport</keyword>
<evidence type="ECO:0000259" key="10">
    <source>
        <dbReference type="Pfam" id="PF13967"/>
    </source>
</evidence>
<feature type="transmembrane region" description="Helical" evidence="8">
    <location>
        <begin position="607"/>
        <end position="630"/>
    </location>
</feature>
<keyword evidence="13" id="KW-1185">Reference proteome</keyword>
<evidence type="ECO:0000259" key="9">
    <source>
        <dbReference type="Pfam" id="PF02714"/>
    </source>
</evidence>
<dbReference type="GO" id="GO:0005227">
    <property type="term" value="F:calcium-activated cation channel activity"/>
    <property type="evidence" value="ECO:0007669"/>
    <property type="project" value="InterPro"/>
</dbReference>
<evidence type="ECO:0000256" key="4">
    <source>
        <dbReference type="ARBA" id="ARBA00022692"/>
    </source>
</evidence>
<evidence type="ECO:0000259" key="11">
    <source>
        <dbReference type="Pfam" id="PF14703"/>
    </source>
</evidence>
<evidence type="ECO:0000256" key="3">
    <source>
        <dbReference type="ARBA" id="ARBA00022448"/>
    </source>
</evidence>
<evidence type="ECO:0000256" key="1">
    <source>
        <dbReference type="ARBA" id="ARBA00004141"/>
    </source>
</evidence>
<feature type="domain" description="CSC1/OSCA1-like 7TM region" evidence="9">
    <location>
        <begin position="376"/>
        <end position="658"/>
    </location>
</feature>
<feature type="transmembrane region" description="Helical" evidence="8">
    <location>
        <begin position="537"/>
        <end position="558"/>
    </location>
</feature>
<organism evidence="12 13">
    <name type="scientific">Crepidotus variabilis</name>
    <dbReference type="NCBI Taxonomy" id="179855"/>
    <lineage>
        <taxon>Eukaryota</taxon>
        <taxon>Fungi</taxon>
        <taxon>Dikarya</taxon>
        <taxon>Basidiomycota</taxon>
        <taxon>Agaricomycotina</taxon>
        <taxon>Agaricomycetes</taxon>
        <taxon>Agaricomycetidae</taxon>
        <taxon>Agaricales</taxon>
        <taxon>Agaricineae</taxon>
        <taxon>Crepidotaceae</taxon>
        <taxon>Crepidotus</taxon>
    </lineage>
</organism>
<sequence length="815" mass="92436">MATKSSNGISSDDIKQVFKASDSVEPKAVLIQVIVMTALSGFMILAFNMLRPTNKNVYEPKTTYHAQDKQPPRISSSFFGWISPLLYNHERHLFPTLGLDAIAFLRFLHLMRWLFTATALVSCALLIPLDLGYTITNNPPQHDILSSLTIRDVQGPKLYAHIGCLYFITLLLMVLVYYHWRAMYRLRHQWLHSPEYQHAFYSRTLLVTNIPPKYRSEDGLWRIFDGMNLPYQVTSVHIGKNVGNLPQLVKEHNKNVQDLEGVLVKHSKDDPYFQERPTVKVGGVLGFGGTHEDAVKLLSHKLKQSAAAAEKYRLQLLRHEPNNYGFVSMASIPAAHGAAFDLRNEHPKGLFFELAPNPKDIFWENISLSKGERRFRTITGFILMILFCTSSLIPIFPIASIANLDALAESNAIPFLHSWVRSSPSSYALASGVIPPTIAALFNLLIPRLMRWLSKYMGANSFTTLDRVVIARYFTFMVVSQLVLFTIFGVVLNSVLEIIDAAKLQKPTLDSVLNNLNKLPARLTRTYVDQSSFWIKWFAGFIIVFDLAQITNLVFVSLKSRFVGRTPREVREWTKPPIFDYAINYSNLLFMAAVGLVFAPLAPLVPLAAAIVFWTSSWVFKYQLMYIFVTRVESGGRSWNMIINRVLFSAAFMQVIAIFTIGLQHQFESLQFLASIPPLIMTILFKQYINKRFANDFQYFLPHFEELARAIVHSEESDVVGRKLEVRYCHPALHLQTELQMPLVYPESLLLLRHNSRTGKDRHRNRSRGVDVEKARPNSLGSVVAPEELVEGVTVTPVNEVSSLSASVVTTLVLI</sequence>
<evidence type="ECO:0000256" key="2">
    <source>
        <dbReference type="ARBA" id="ARBA00007779"/>
    </source>
</evidence>
<accession>A0A9P6EIY8</accession>
<feature type="compositionally biased region" description="Basic residues" evidence="7">
    <location>
        <begin position="756"/>
        <end position="767"/>
    </location>
</feature>
<keyword evidence="6 8" id="KW-0472">Membrane</keyword>